<proteinExistence type="inferred from homology"/>
<keyword evidence="6" id="KW-1185">Reference proteome</keyword>
<dbReference type="Pfam" id="PF01541">
    <property type="entry name" value="GIY-YIG"/>
    <property type="match status" value="1"/>
</dbReference>
<dbReference type="Proteomes" id="UP000077659">
    <property type="component" value="Unassembled WGS sequence"/>
</dbReference>
<dbReference type="InterPro" id="IPR050190">
    <property type="entry name" value="UPF0213_domain"/>
</dbReference>
<dbReference type="OrthoDB" id="9797095at2"/>
<dbReference type="PANTHER" id="PTHR34477:SF1">
    <property type="entry name" value="UPF0213 PROTEIN YHBQ"/>
    <property type="match status" value="1"/>
</dbReference>
<feature type="domain" description="GIY-YIG" evidence="2">
    <location>
        <begin position="5"/>
        <end position="80"/>
    </location>
</feature>
<dbReference type="EMBL" id="JAYFSO010000027">
    <property type="protein sequence ID" value="MEA5125775.1"/>
    <property type="molecule type" value="Genomic_DNA"/>
</dbReference>
<dbReference type="AlphaFoldDB" id="A0A1A9M4X1"/>
<comment type="caution">
    <text evidence="4">The sequence shown here is derived from an EMBL/GenBank/DDBJ whole genome shotgun (WGS) entry which is preliminary data.</text>
</comment>
<dbReference type="Proteomes" id="UP001303614">
    <property type="component" value="Unassembled WGS sequence"/>
</dbReference>
<dbReference type="STRING" id="1843580.A7D17_09350"/>
<reference evidence="4 5" key="1">
    <citation type="submission" date="2016-05" db="EMBL/GenBank/DDBJ databases">
        <title>Pathogenic, phenotypic and molecular characterisation of Xanthomonas nasturtii sp. nov. and Xanthomonas floridensis sp. nov., new species of Xanthomonas associated with watercress production in Florida.</title>
        <authorList>
            <person name="Vicente J.G."/>
            <person name="Rothwell S."/>
            <person name="Holub E.B."/>
            <person name="Studholme D.J."/>
        </authorList>
    </citation>
    <scope>NUCLEOTIDE SEQUENCE [LARGE SCALE GENOMIC DNA]</scope>
    <source>
        <strain evidence="4 5">WHRI 8848</strain>
    </source>
</reference>
<dbReference type="PANTHER" id="PTHR34477">
    <property type="entry name" value="UPF0213 PROTEIN YHBQ"/>
    <property type="match status" value="1"/>
</dbReference>
<comment type="similarity">
    <text evidence="1">Belongs to the UPF0213 family.</text>
</comment>
<sequence length="102" mass="11451">MDAPKPWYLYLLLCRNGSYYAGITNDLERRFQAHLRGTGARYTRANPPLQLLASHPYPDRASASRAECTLKRQPRARKLDWLLTQPHAIAGSQAADTSITPA</sequence>
<accession>A0A1A9M4X1</accession>
<gene>
    <name evidence="4" type="ORF">A7D17_09350</name>
    <name evidence="3" type="ORF">VB146_18355</name>
</gene>
<reference evidence="3 6" key="2">
    <citation type="submission" date="2023-12" db="EMBL/GenBank/DDBJ databases">
        <title>Genome sequencing of Xanthomonas floridensis.</title>
        <authorList>
            <person name="Greer S."/>
            <person name="Harrison J."/>
            <person name="Grant M."/>
            <person name="Vicente J."/>
            <person name="Studholme D."/>
        </authorList>
    </citation>
    <scope>NUCLEOTIDE SEQUENCE [LARGE SCALE GENOMIC DNA]</scope>
    <source>
        <strain evidence="3 6">WHRI 8848</strain>
    </source>
</reference>
<dbReference type="Gene3D" id="3.40.1440.10">
    <property type="entry name" value="GIY-YIG endonuclease"/>
    <property type="match status" value="1"/>
</dbReference>
<evidence type="ECO:0000313" key="3">
    <source>
        <dbReference type="EMBL" id="MEA5125775.1"/>
    </source>
</evidence>
<organism evidence="4 5">
    <name type="scientific">Xanthomonas floridensis</name>
    <dbReference type="NCBI Taxonomy" id="1843580"/>
    <lineage>
        <taxon>Bacteria</taxon>
        <taxon>Pseudomonadati</taxon>
        <taxon>Pseudomonadota</taxon>
        <taxon>Gammaproteobacteria</taxon>
        <taxon>Lysobacterales</taxon>
        <taxon>Lysobacteraceae</taxon>
        <taxon>Xanthomonas</taxon>
    </lineage>
</organism>
<evidence type="ECO:0000259" key="2">
    <source>
        <dbReference type="PROSITE" id="PS50164"/>
    </source>
</evidence>
<evidence type="ECO:0000313" key="5">
    <source>
        <dbReference type="Proteomes" id="UP000077659"/>
    </source>
</evidence>
<dbReference type="SUPFAM" id="SSF82771">
    <property type="entry name" value="GIY-YIG endonuclease"/>
    <property type="match status" value="1"/>
</dbReference>
<protein>
    <submittedName>
        <fullName evidence="3">GIY-YIG nuclease family protein</fullName>
    </submittedName>
</protein>
<evidence type="ECO:0000256" key="1">
    <source>
        <dbReference type="ARBA" id="ARBA00007435"/>
    </source>
</evidence>
<dbReference type="PROSITE" id="PS50164">
    <property type="entry name" value="GIY_YIG"/>
    <property type="match status" value="1"/>
</dbReference>
<evidence type="ECO:0000313" key="6">
    <source>
        <dbReference type="Proteomes" id="UP001303614"/>
    </source>
</evidence>
<dbReference type="CDD" id="cd10456">
    <property type="entry name" value="GIY-YIG_UPF0213"/>
    <property type="match status" value="1"/>
</dbReference>
<dbReference type="RefSeq" id="WP_064511078.1">
    <property type="nucleotide sequence ID" value="NZ_JAYFSN010000029.1"/>
</dbReference>
<dbReference type="InterPro" id="IPR000305">
    <property type="entry name" value="GIY-YIG_endonuc"/>
</dbReference>
<evidence type="ECO:0000313" key="4">
    <source>
        <dbReference type="EMBL" id="OAG65385.1"/>
    </source>
</evidence>
<dbReference type="InterPro" id="IPR035901">
    <property type="entry name" value="GIY-YIG_endonuc_sf"/>
</dbReference>
<dbReference type="EMBL" id="LXNG01000058">
    <property type="protein sequence ID" value="OAG65385.1"/>
    <property type="molecule type" value="Genomic_DNA"/>
</dbReference>
<name>A0A1A9M4X1_9XANT</name>